<organism evidence="1 2">
    <name type="scientific">Clunio marinus</name>
    <dbReference type="NCBI Taxonomy" id="568069"/>
    <lineage>
        <taxon>Eukaryota</taxon>
        <taxon>Metazoa</taxon>
        <taxon>Ecdysozoa</taxon>
        <taxon>Arthropoda</taxon>
        <taxon>Hexapoda</taxon>
        <taxon>Insecta</taxon>
        <taxon>Pterygota</taxon>
        <taxon>Neoptera</taxon>
        <taxon>Endopterygota</taxon>
        <taxon>Diptera</taxon>
        <taxon>Nematocera</taxon>
        <taxon>Chironomoidea</taxon>
        <taxon>Chironomidae</taxon>
        <taxon>Clunio</taxon>
    </lineage>
</organism>
<keyword evidence="2" id="KW-1185">Reference proteome</keyword>
<accession>A0A1J1HL12</accession>
<proteinExistence type="predicted"/>
<protein>
    <submittedName>
        <fullName evidence="1">CLUMA_CG002683, isoform A</fullName>
    </submittedName>
</protein>
<evidence type="ECO:0000313" key="2">
    <source>
        <dbReference type="Proteomes" id="UP000183832"/>
    </source>
</evidence>
<evidence type="ECO:0000313" key="1">
    <source>
        <dbReference type="EMBL" id="CRK88752.1"/>
    </source>
</evidence>
<sequence length="25" mass="3113">MYFNISYFKPRLNFEAYLEKNVLVL</sequence>
<dbReference type="AlphaFoldDB" id="A0A1J1HL12"/>
<dbReference type="EMBL" id="CVRI01000010">
    <property type="protein sequence ID" value="CRK88752.1"/>
    <property type="molecule type" value="Genomic_DNA"/>
</dbReference>
<gene>
    <name evidence="1" type="ORF">CLUMA_CG002683</name>
</gene>
<dbReference type="Proteomes" id="UP000183832">
    <property type="component" value="Unassembled WGS sequence"/>
</dbReference>
<name>A0A1J1HL12_9DIPT</name>
<reference evidence="1 2" key="1">
    <citation type="submission" date="2015-04" db="EMBL/GenBank/DDBJ databases">
        <authorList>
            <person name="Syromyatnikov M.Y."/>
            <person name="Popov V.N."/>
        </authorList>
    </citation>
    <scope>NUCLEOTIDE SEQUENCE [LARGE SCALE GENOMIC DNA]</scope>
</reference>